<organism evidence="2">
    <name type="scientific">Ceratitis capitata</name>
    <name type="common">Mediterranean fruit fly</name>
    <name type="synonym">Tephritis capitata</name>
    <dbReference type="NCBI Taxonomy" id="7213"/>
    <lineage>
        <taxon>Eukaryota</taxon>
        <taxon>Metazoa</taxon>
        <taxon>Ecdysozoa</taxon>
        <taxon>Arthropoda</taxon>
        <taxon>Hexapoda</taxon>
        <taxon>Insecta</taxon>
        <taxon>Pterygota</taxon>
        <taxon>Neoptera</taxon>
        <taxon>Endopterygota</taxon>
        <taxon>Diptera</taxon>
        <taxon>Brachycera</taxon>
        <taxon>Muscomorpha</taxon>
        <taxon>Tephritoidea</taxon>
        <taxon>Tephritidae</taxon>
        <taxon>Ceratitis</taxon>
        <taxon>Ceratitis</taxon>
    </lineage>
</organism>
<feature type="transmembrane region" description="Helical" evidence="1">
    <location>
        <begin position="108"/>
        <end position="134"/>
    </location>
</feature>
<feature type="transmembrane region" description="Helical" evidence="1">
    <location>
        <begin position="292"/>
        <end position="313"/>
    </location>
</feature>
<keyword evidence="1" id="KW-1133">Transmembrane helix</keyword>
<evidence type="ECO:0000313" key="2">
    <source>
        <dbReference type="EMBL" id="JAB90928.1"/>
    </source>
</evidence>
<feature type="transmembrane region" description="Helical" evidence="1">
    <location>
        <begin position="155"/>
        <end position="178"/>
    </location>
</feature>
<dbReference type="AlphaFoldDB" id="W8B1M5"/>
<protein>
    <submittedName>
        <fullName evidence="2">Uncharacterized protein</fullName>
    </submittedName>
</protein>
<feature type="transmembrane region" description="Helical" evidence="1">
    <location>
        <begin position="238"/>
        <end position="261"/>
    </location>
</feature>
<evidence type="ECO:0000256" key="1">
    <source>
        <dbReference type="SAM" id="Phobius"/>
    </source>
</evidence>
<reference evidence="2" key="2">
    <citation type="journal article" date="2014" name="BMC Genomics">
        <title>A genomic perspective to assessing quality of mass-reared SIT flies used in Mediterranean fruit fly (Ceratitis capitata) eradication in California.</title>
        <authorList>
            <person name="Calla B."/>
            <person name="Hall B."/>
            <person name="Hou S."/>
            <person name="Geib S.M."/>
        </authorList>
    </citation>
    <scope>NUCLEOTIDE SEQUENCE</scope>
</reference>
<feature type="transmembrane region" description="Helical" evidence="1">
    <location>
        <begin position="325"/>
        <end position="345"/>
    </location>
</feature>
<dbReference type="EMBL" id="GAMC01015627">
    <property type="protein sequence ID" value="JAB90928.1"/>
    <property type="molecule type" value="mRNA"/>
</dbReference>
<keyword evidence="1" id="KW-0472">Membrane</keyword>
<proteinExistence type="evidence at transcript level"/>
<feature type="transmembrane region" description="Helical" evidence="1">
    <location>
        <begin position="212"/>
        <end position="232"/>
    </location>
</feature>
<feature type="transmembrane region" description="Helical" evidence="1">
    <location>
        <begin position="184"/>
        <end position="205"/>
    </location>
</feature>
<feature type="transmembrane region" description="Helical" evidence="1">
    <location>
        <begin position="377"/>
        <end position="405"/>
    </location>
</feature>
<reference evidence="2" key="1">
    <citation type="submission" date="2013-07" db="EMBL/GenBank/DDBJ databases">
        <authorList>
            <person name="Geib S."/>
        </authorList>
    </citation>
    <scope>NUCLEOTIDE SEQUENCE</scope>
</reference>
<accession>W8B1M5</accession>
<feature type="transmembrane region" description="Helical" evidence="1">
    <location>
        <begin position="47"/>
        <end position="69"/>
    </location>
</feature>
<sequence>MSGNSYSKKRKPSFFNHERKPATFQLEIFKLYRSDPSSSVGNMKSSLLYLVTVEFMRGPSVFLAFAGLAPLMSSLPAGTAARFRPVPIFSSTTPISCSSSALFSKAFAALPLGLISFGGFSFGSFLDFFLAIALSSSSTVSTSAFTSSRYFSIELSATASLLAAFRLVAALGFTGFSADFSGDAIGISFTSCFLTLPLDFVFFLSNIACSSVFVSIGSSSVLLLIDFFFVSLTNTSAALSVCFSSALGTTLAVFLCFLVLLLGSSSTVGAVDSSSTSASATAAAFLPRPLPLVSAVPLLFSITSSTFAATIFFPRLAEAATVATSTLPFAIVVSSSVAFLVRFLATARFFSTCGSTVNTTATTGSSSSSTGNFLRPLLVLAFFACLATFFIGTESIFVISSFLVLRVRPLPLAATIPSSSPLKNPLEEDTTASPLTLSKEFLCSTDFANFAITNTFYNC</sequence>
<name>W8B1M5_CERCA</name>
<keyword evidence="1" id="KW-0812">Transmembrane</keyword>